<feature type="region of interest" description="Disordered" evidence="3">
    <location>
        <begin position="409"/>
        <end position="429"/>
    </location>
</feature>
<evidence type="ECO:0000256" key="1">
    <source>
        <dbReference type="ARBA" id="ARBA00004328"/>
    </source>
</evidence>
<keyword evidence="6" id="KW-1185">Reference proteome</keyword>
<organism evidence="5 6">
    <name type="scientific">Fusobacterium mortiferum</name>
    <dbReference type="NCBI Taxonomy" id="850"/>
    <lineage>
        <taxon>Bacteria</taxon>
        <taxon>Fusobacteriati</taxon>
        <taxon>Fusobacteriota</taxon>
        <taxon>Fusobacteriia</taxon>
        <taxon>Fusobacteriales</taxon>
        <taxon>Fusobacteriaceae</taxon>
        <taxon>Fusobacterium</taxon>
    </lineage>
</organism>
<dbReference type="InterPro" id="IPR024455">
    <property type="entry name" value="Phage_capsid"/>
</dbReference>
<feature type="domain" description="Phage capsid-like C-terminal" evidence="4">
    <location>
        <begin position="109"/>
        <end position="369"/>
    </location>
</feature>
<evidence type="ECO:0000259" key="4">
    <source>
        <dbReference type="Pfam" id="PF05065"/>
    </source>
</evidence>
<feature type="compositionally biased region" description="Low complexity" evidence="3">
    <location>
        <begin position="410"/>
        <end position="422"/>
    </location>
</feature>
<accession>A0ABS2G1Q9</accession>
<dbReference type="Gene3D" id="3.30.2400.10">
    <property type="entry name" value="Major capsid protein gp5"/>
    <property type="match status" value="1"/>
</dbReference>
<reference evidence="5 6" key="1">
    <citation type="journal article" date="2021" name="Sci. Rep.">
        <title>The distribution of antibiotic resistance genes in chicken gut microbiota commensals.</title>
        <authorList>
            <person name="Juricova H."/>
            <person name="Matiasovicova J."/>
            <person name="Kubasova T."/>
            <person name="Cejkova D."/>
            <person name="Rychlik I."/>
        </authorList>
    </citation>
    <scope>NUCLEOTIDE SEQUENCE [LARGE SCALE GENOMIC DNA]</scope>
    <source>
        <strain evidence="5 6">An425</strain>
    </source>
</reference>
<evidence type="ECO:0000313" key="6">
    <source>
        <dbReference type="Proteomes" id="UP000728968"/>
    </source>
</evidence>
<proteinExistence type="predicted"/>
<feature type="coiled-coil region" evidence="2">
    <location>
        <begin position="4"/>
        <end position="52"/>
    </location>
</feature>
<name>A0ABS2G1Q9_FUSMR</name>
<dbReference type="RefSeq" id="WP_204715800.1">
    <property type="nucleotide sequence ID" value="NZ_JACJLT010000018.1"/>
</dbReference>
<evidence type="ECO:0000256" key="3">
    <source>
        <dbReference type="SAM" id="MobiDB-lite"/>
    </source>
</evidence>
<dbReference type="SUPFAM" id="SSF56563">
    <property type="entry name" value="Major capsid protein gp5"/>
    <property type="match status" value="1"/>
</dbReference>
<comment type="subcellular location">
    <subcellularLocation>
        <location evidence="1">Virion</location>
    </subcellularLocation>
</comment>
<protein>
    <submittedName>
        <fullName evidence="5">Phage major capsid protein</fullName>
    </submittedName>
</protein>
<dbReference type="InterPro" id="IPR054612">
    <property type="entry name" value="Phage_capsid-like_C"/>
</dbReference>
<dbReference type="EMBL" id="JACJLT010000018">
    <property type="protein sequence ID" value="MBM6874678.1"/>
    <property type="molecule type" value="Genomic_DNA"/>
</dbReference>
<keyword evidence="2" id="KW-0175">Coiled coil</keyword>
<dbReference type="Gene3D" id="3.30.2320.10">
    <property type="entry name" value="hypothetical protein PF0899 domain"/>
    <property type="match status" value="1"/>
</dbReference>
<dbReference type="Pfam" id="PF05065">
    <property type="entry name" value="Phage_capsid"/>
    <property type="match status" value="1"/>
</dbReference>
<gene>
    <name evidence="5" type="ORF">H6A04_03260</name>
</gene>
<evidence type="ECO:0000256" key="2">
    <source>
        <dbReference type="SAM" id="Coils"/>
    </source>
</evidence>
<evidence type="ECO:0000313" key="5">
    <source>
        <dbReference type="EMBL" id="MBM6874678.1"/>
    </source>
</evidence>
<dbReference type="NCBIfam" id="TIGR01554">
    <property type="entry name" value="major_cap_HK97"/>
    <property type="match status" value="1"/>
</dbReference>
<dbReference type="Proteomes" id="UP000728968">
    <property type="component" value="Unassembled WGS sequence"/>
</dbReference>
<sequence length="429" mass="48136">MKTKDEIKQRITELKAQAKVLMDKEGATPEELKQIRREIEVETEKLEVLSAMDKVQAGQTGKRIDLPQDEDTEKAYKKAFFNMVRGKNTLANDEILTAKNQLSSSGEEGGYLIPNDQQTAINELKKHTFAFRDYITIEPVTTMTGSRVMEKDAEDEGFADITSGGEIADVTSPKFVNILYSIKDYGGILPIPNNLKNDSDVNLEKYINKWLARKTNTTENKEILKLLNTISTVTPVKTVDDIKTVINTKINAIFKPTLKIFMNSDAFTHFSKEKDAIGRYLLESDPKRTTGKMIDGVPVVEVPNEVMKTEGQKAKIFIGDLEEFATLFDRQAMTLLSTQTGGDSFKTNTTGLRAITRFDVQKFDDRAMIACELDFSTLQTMSELNESVDLNTLIAQLVAEELERRAQTLEEGTAETVETQAVTEKKGRK</sequence>
<comment type="caution">
    <text evidence="5">The sequence shown here is derived from an EMBL/GenBank/DDBJ whole genome shotgun (WGS) entry which is preliminary data.</text>
</comment>